<accession>A0A9W6WXN3</accession>
<dbReference type="PANTHER" id="PTHR21780:SF0">
    <property type="entry name" value="TRANSMEMBRANE PROTEIN 209"/>
    <property type="match status" value="1"/>
</dbReference>
<reference evidence="1" key="1">
    <citation type="submission" date="2023-04" db="EMBL/GenBank/DDBJ databases">
        <title>Phytophthora fragariaefolia NBRC 109709.</title>
        <authorList>
            <person name="Ichikawa N."/>
            <person name="Sato H."/>
            <person name="Tonouchi N."/>
        </authorList>
    </citation>
    <scope>NUCLEOTIDE SEQUENCE</scope>
    <source>
        <strain evidence="1">NBRC 109709</strain>
    </source>
</reference>
<proteinExistence type="predicted"/>
<gene>
    <name evidence="1" type="ORF">Pfra01_000289500</name>
</gene>
<dbReference type="InterPro" id="IPR019176">
    <property type="entry name" value="Cytochrome_B561-rel"/>
</dbReference>
<dbReference type="EMBL" id="BSXT01000229">
    <property type="protein sequence ID" value="GMF21547.1"/>
    <property type="molecule type" value="Genomic_DNA"/>
</dbReference>
<protein>
    <submittedName>
        <fullName evidence="1">Unnamed protein product</fullName>
    </submittedName>
</protein>
<dbReference type="Proteomes" id="UP001165121">
    <property type="component" value="Unassembled WGS sequence"/>
</dbReference>
<dbReference type="GO" id="GO:0016020">
    <property type="term" value="C:membrane"/>
    <property type="evidence" value="ECO:0007669"/>
    <property type="project" value="TreeGrafter"/>
</dbReference>
<dbReference type="OrthoDB" id="509821at2759"/>
<dbReference type="Pfam" id="PF09786">
    <property type="entry name" value="CytochromB561_N"/>
    <property type="match status" value="1"/>
</dbReference>
<keyword evidence="2" id="KW-1185">Reference proteome</keyword>
<organism evidence="1 2">
    <name type="scientific">Phytophthora fragariaefolia</name>
    <dbReference type="NCBI Taxonomy" id="1490495"/>
    <lineage>
        <taxon>Eukaryota</taxon>
        <taxon>Sar</taxon>
        <taxon>Stramenopiles</taxon>
        <taxon>Oomycota</taxon>
        <taxon>Peronosporomycetes</taxon>
        <taxon>Peronosporales</taxon>
        <taxon>Peronosporaceae</taxon>
        <taxon>Phytophthora</taxon>
    </lineage>
</organism>
<dbReference type="AlphaFoldDB" id="A0A9W6WXN3"/>
<name>A0A9W6WXN3_9STRA</name>
<dbReference type="PANTHER" id="PTHR21780">
    <property type="entry name" value="TRANSMEMBRANE PROTEIN 209"/>
    <property type="match status" value="1"/>
</dbReference>
<comment type="caution">
    <text evidence="1">The sequence shown here is derived from an EMBL/GenBank/DDBJ whole genome shotgun (WGS) entry which is preliminary data.</text>
</comment>
<evidence type="ECO:0000313" key="1">
    <source>
        <dbReference type="EMBL" id="GMF21547.1"/>
    </source>
</evidence>
<sequence length="525" mass="57766">MLRARLIAEVCRRGSGLGAARHGDARDPRGAAGDVHEQLGFRGAGAGGAAVADASAAVERRQRRVERRHRAESSGHRRCGTAGSALARVQSIDCLRAAGAVCRSRDLRAVGAAGAASGAGAGRGAAHPYLARVSKPEAAPAPLDRAAQCALDGQNGSRAEVGVTDGSLFVNIVDEVMKLNSLCGRLTGKKNSSTGKEVQQERSFFDPAPVKTVEDGKAYLRRLQKAQKQKEAEESMQSASAYGMEDSYQSDAFGIYGNASMVPRVYQASGFDPHLRDVSIGDEEEDPLRTSSLPHIAWQQLEDWGLAMFMHLYCRNIRRLLAYHVKDVVEAFLENANALNECGVMADVLLRRVPSQALLCPPGQTNQMTNVSLSDMLQNLAKSPLFFSKERGKYLNVGDPSSTDYSSLERQQYVLERLIMLSKDRSLDRFRWNKGSAWKGKEWTESLPTDAEILMNTFCCMMDNMLPADNERDRPFWKSYYFSKGPNRPFTPRVRSRLFLVQTVGRPPHFKALVKGAVREIVPVR</sequence>
<evidence type="ECO:0000313" key="2">
    <source>
        <dbReference type="Proteomes" id="UP001165121"/>
    </source>
</evidence>